<dbReference type="RefSeq" id="WP_123125904.1">
    <property type="nucleotide sequence ID" value="NZ_RJJD01000002.1"/>
</dbReference>
<accession>A0A3M9N0Z1</accession>
<evidence type="ECO:0000313" key="3">
    <source>
        <dbReference type="Proteomes" id="UP000272117"/>
    </source>
</evidence>
<reference evidence="2 3" key="1">
    <citation type="submission" date="2018-11" db="EMBL/GenBank/DDBJ databases">
        <title>Rufibacter latericius sp. nov., isolated from water in Baiyang Lake.</title>
        <authorList>
            <person name="Yang Y."/>
        </authorList>
    </citation>
    <scope>NUCLEOTIDE SEQUENCE [LARGE SCALE GENOMIC DNA]</scope>
    <source>
        <strain evidence="2 3">R-22-1c-1</strain>
    </source>
</reference>
<name>A0A3M9N0Z1_9BACT</name>
<keyword evidence="3" id="KW-1185">Reference proteome</keyword>
<evidence type="ECO:0000313" key="2">
    <source>
        <dbReference type="EMBL" id="RNI30688.1"/>
    </source>
</evidence>
<organism evidence="2 3">
    <name type="scientific">Rufibacter latericius</name>
    <dbReference type="NCBI Taxonomy" id="2487040"/>
    <lineage>
        <taxon>Bacteria</taxon>
        <taxon>Pseudomonadati</taxon>
        <taxon>Bacteroidota</taxon>
        <taxon>Cytophagia</taxon>
        <taxon>Cytophagales</taxon>
        <taxon>Hymenobacteraceae</taxon>
        <taxon>Rufibacter</taxon>
    </lineage>
</organism>
<proteinExistence type="predicted"/>
<dbReference type="AlphaFoldDB" id="A0A3M9N0Z1"/>
<protein>
    <submittedName>
        <fullName evidence="2">Uncharacterized protein</fullName>
    </submittedName>
</protein>
<sequence length="1096" mass="124041">MSFGKYQFLSWARRGIARNIKEVDTLGTTAGTNVERAEISINVQVNGMEEDPELTKNFLMIGPGDVTGIRNSMIIRTEPLLGISDYEPNLLPYIEFYDEDFPWRYTPASPAGANKDHLRPWLALVVLKEGEFEDTSRRQPLPSIKVLDQTNLPPADQLHLWAHMHSNLAHEETAFETFIDDLEEDAKRDPDGVYSRILCSRKLEPNVLYHAFLVPSYETGRLIGLGQPTAGIKAQQVSWPSKDGELPIYYRWHFRTGQNFDFEFLVKQLEPRIMDERVGLRPMDCSKPGFPQADKEEEVSPPVPQIMMLEGAMKAPNAKSTDFPPPDTPQPFFEEVEKLLNLNLFQQENPDEDPYVSIPYYGMYHAMKMDPDSPGKKAIPEADTNSDAWYNDLNRDPRTRVPAGFGARVVQDNQEKFMDRAWKQLNEVLEANKKMRFFQFNATVSRIMYRKTVDKRTSEDLLSFAQPLAARILAGPLTVKRNIEQSLLPQAVFEGSFRRITRNKTSLAKGLGTESFIKANSTLVQRMNKVNGLSTDAKQTYKGIEVLNDLTVFEPPTNLDSMTVWSRQSNLEENYAYNISNYKGGLPEVKNWKGPFRPIIIRDTLDVPITRPTGENEEPSNPNILRTDRDRPTRGRQANPLNIGGGARGAADRTVRVETPARGGGAVGPIRGGGAPILATSVVINKLDKAAFSNAVTKAYQSTNIRYQFQETKVQAPILEVATLENQVKNALNPAMSYKKLRDARIRFPEGIIKKPEEEFIEAMAYPDIPEASYKYLVDLDKEFLLPNLHLIPNNTLSLLKTNQKFIEAYLMGLNYEMGRELLWREYPTDMRGSYFRQFWDVSGFVTPDTTPKDADSLKDIKPIHTWPAESLLGRHNARDAEGDAEQLVFVIRGDLLKKFPNTVIYAQKAFTKEEKKIIHTELTPDAYKKEVKFPLYQAEIGPDIKLLGFDLTIEEAAGLEPTTDFSDNHGWFFILAEVPGEPRFGMDVTYEPNKPGEFTWNDLSWENFGDQEIKFLSPDVVPGNTGKPGGNFSAPNDPKTGTWGKSSADMASILFQKPVMVAIHATEMLDVEVPEVVDKSKFMTLLEHIHFSMNR</sequence>
<gene>
    <name evidence="2" type="ORF">EFB08_05425</name>
</gene>
<dbReference type="Proteomes" id="UP000272117">
    <property type="component" value="Unassembled WGS sequence"/>
</dbReference>
<feature type="region of interest" description="Disordered" evidence="1">
    <location>
        <begin position="611"/>
        <end position="652"/>
    </location>
</feature>
<comment type="caution">
    <text evidence="2">The sequence shown here is derived from an EMBL/GenBank/DDBJ whole genome shotgun (WGS) entry which is preliminary data.</text>
</comment>
<dbReference type="OrthoDB" id="9816502at2"/>
<dbReference type="EMBL" id="RJJD01000002">
    <property type="protein sequence ID" value="RNI30688.1"/>
    <property type="molecule type" value="Genomic_DNA"/>
</dbReference>
<evidence type="ECO:0000256" key="1">
    <source>
        <dbReference type="SAM" id="MobiDB-lite"/>
    </source>
</evidence>